<dbReference type="PANTHER" id="PTHR43744">
    <property type="entry name" value="ABC TRANSPORTER PERMEASE PROTEIN MG189-RELATED-RELATED"/>
    <property type="match status" value="1"/>
</dbReference>
<dbReference type="Pfam" id="PF00528">
    <property type="entry name" value="BPD_transp_1"/>
    <property type="match status" value="1"/>
</dbReference>
<evidence type="ECO:0000313" key="10">
    <source>
        <dbReference type="Proteomes" id="UP000782880"/>
    </source>
</evidence>
<evidence type="ECO:0000256" key="4">
    <source>
        <dbReference type="ARBA" id="ARBA00022692"/>
    </source>
</evidence>
<feature type="transmembrane region" description="Helical" evidence="7">
    <location>
        <begin position="241"/>
        <end position="260"/>
    </location>
</feature>
<dbReference type="GO" id="GO:0005886">
    <property type="term" value="C:plasma membrane"/>
    <property type="evidence" value="ECO:0007669"/>
    <property type="project" value="UniProtKB-SubCell"/>
</dbReference>
<evidence type="ECO:0000256" key="7">
    <source>
        <dbReference type="RuleBase" id="RU363032"/>
    </source>
</evidence>
<feature type="domain" description="ABC transmembrane type-1" evidence="8">
    <location>
        <begin position="70"/>
        <end position="260"/>
    </location>
</feature>
<comment type="caution">
    <text evidence="9">The sequence shown here is derived from an EMBL/GenBank/DDBJ whole genome shotgun (WGS) entry which is preliminary data.</text>
</comment>
<evidence type="ECO:0000256" key="3">
    <source>
        <dbReference type="ARBA" id="ARBA00022475"/>
    </source>
</evidence>
<dbReference type="Proteomes" id="UP000782880">
    <property type="component" value="Unassembled WGS sequence"/>
</dbReference>
<feature type="transmembrane region" description="Helical" evidence="7">
    <location>
        <begin position="108"/>
        <end position="129"/>
    </location>
</feature>
<reference evidence="9" key="1">
    <citation type="journal article" date="2021" name="PeerJ">
        <title>Extensive microbial diversity within the chicken gut microbiome revealed by metagenomics and culture.</title>
        <authorList>
            <person name="Gilroy R."/>
            <person name="Ravi A."/>
            <person name="Getino M."/>
            <person name="Pursley I."/>
            <person name="Horton D.L."/>
            <person name="Alikhan N.F."/>
            <person name="Baker D."/>
            <person name="Gharbi K."/>
            <person name="Hall N."/>
            <person name="Watson M."/>
            <person name="Adriaenssens E.M."/>
            <person name="Foster-Nyarko E."/>
            <person name="Jarju S."/>
            <person name="Secka A."/>
            <person name="Antonio M."/>
            <person name="Oren A."/>
            <person name="Chaudhuri R.R."/>
            <person name="La Ragione R."/>
            <person name="Hildebrand F."/>
            <person name="Pallen M.J."/>
        </authorList>
    </citation>
    <scope>NUCLEOTIDE SEQUENCE</scope>
    <source>
        <strain evidence="9">ChiBcec21-2208</strain>
    </source>
</reference>
<dbReference type="PROSITE" id="PS50928">
    <property type="entry name" value="ABC_TM1"/>
    <property type="match status" value="1"/>
</dbReference>
<protein>
    <submittedName>
        <fullName evidence="9">Carbohydrate ABC transporter permease</fullName>
    </submittedName>
</protein>
<keyword evidence="6 7" id="KW-0472">Membrane</keyword>
<feature type="transmembrane region" description="Helical" evidence="7">
    <location>
        <begin position="12"/>
        <end position="30"/>
    </location>
</feature>
<evidence type="ECO:0000256" key="1">
    <source>
        <dbReference type="ARBA" id="ARBA00004651"/>
    </source>
</evidence>
<dbReference type="GO" id="GO:0055085">
    <property type="term" value="P:transmembrane transport"/>
    <property type="evidence" value="ECO:0007669"/>
    <property type="project" value="InterPro"/>
</dbReference>
<keyword evidence="5 7" id="KW-1133">Transmembrane helix</keyword>
<dbReference type="InterPro" id="IPR035906">
    <property type="entry name" value="MetI-like_sf"/>
</dbReference>
<evidence type="ECO:0000256" key="6">
    <source>
        <dbReference type="ARBA" id="ARBA00023136"/>
    </source>
</evidence>
<name>A0A921IIK2_9FIRM</name>
<keyword evidence="3" id="KW-1003">Cell membrane</keyword>
<comment type="subcellular location">
    <subcellularLocation>
        <location evidence="1 7">Cell membrane</location>
        <topology evidence="1 7">Multi-pass membrane protein</topology>
    </subcellularLocation>
</comment>
<dbReference type="PANTHER" id="PTHR43744:SF8">
    <property type="entry name" value="SN-GLYCEROL-3-PHOSPHATE TRANSPORT SYSTEM PERMEASE PROTEIN UGPE"/>
    <property type="match status" value="1"/>
</dbReference>
<feature type="transmembrane region" description="Helical" evidence="7">
    <location>
        <begin position="141"/>
        <end position="159"/>
    </location>
</feature>
<evidence type="ECO:0000256" key="5">
    <source>
        <dbReference type="ARBA" id="ARBA00022989"/>
    </source>
</evidence>
<evidence type="ECO:0000259" key="8">
    <source>
        <dbReference type="PROSITE" id="PS50928"/>
    </source>
</evidence>
<proteinExistence type="inferred from homology"/>
<keyword evidence="2 7" id="KW-0813">Transport</keyword>
<gene>
    <name evidence="9" type="ORF">K8V20_02165</name>
</gene>
<dbReference type="Gene3D" id="1.10.3720.10">
    <property type="entry name" value="MetI-like"/>
    <property type="match status" value="1"/>
</dbReference>
<dbReference type="InterPro" id="IPR000515">
    <property type="entry name" value="MetI-like"/>
</dbReference>
<feature type="transmembrane region" description="Helical" evidence="7">
    <location>
        <begin position="180"/>
        <end position="205"/>
    </location>
</feature>
<dbReference type="CDD" id="cd06261">
    <property type="entry name" value="TM_PBP2"/>
    <property type="match status" value="1"/>
</dbReference>
<evidence type="ECO:0000256" key="2">
    <source>
        <dbReference type="ARBA" id="ARBA00022448"/>
    </source>
</evidence>
<accession>A0A921IIK2</accession>
<dbReference type="SUPFAM" id="SSF161098">
    <property type="entry name" value="MetI-like"/>
    <property type="match status" value="1"/>
</dbReference>
<evidence type="ECO:0000313" key="9">
    <source>
        <dbReference type="EMBL" id="HJG27439.1"/>
    </source>
</evidence>
<organism evidence="9 10">
    <name type="scientific">Subdoligranulum variabile</name>
    <dbReference type="NCBI Taxonomy" id="214851"/>
    <lineage>
        <taxon>Bacteria</taxon>
        <taxon>Bacillati</taxon>
        <taxon>Bacillota</taxon>
        <taxon>Clostridia</taxon>
        <taxon>Eubacteriales</taxon>
        <taxon>Oscillospiraceae</taxon>
        <taxon>Subdoligranulum</taxon>
    </lineage>
</organism>
<keyword evidence="4 7" id="KW-0812">Transmembrane</keyword>
<dbReference type="AlphaFoldDB" id="A0A921IIK2"/>
<feature type="transmembrane region" description="Helical" evidence="7">
    <location>
        <begin position="74"/>
        <end position="96"/>
    </location>
</feature>
<dbReference type="EMBL" id="DYVE01000059">
    <property type="protein sequence ID" value="HJG27439.1"/>
    <property type="molecule type" value="Genomic_DNA"/>
</dbReference>
<comment type="similarity">
    <text evidence="7">Belongs to the binding-protein-dependent transport system permease family.</text>
</comment>
<reference evidence="9" key="2">
    <citation type="submission" date="2021-09" db="EMBL/GenBank/DDBJ databases">
        <authorList>
            <person name="Gilroy R."/>
        </authorList>
    </citation>
    <scope>NUCLEOTIDE SEQUENCE</scope>
    <source>
        <strain evidence="9">ChiBcec21-2208</strain>
    </source>
</reference>
<sequence>MRKNRLLYPARVLIILLASLFSLFPFLIMLKSSFEPYTSIVSLDFHLLPENASLDNYVTVCQEYPILRWFCNSAVVAGVAIALNMVVDVFAAYTLARIEYPGKKATNMMVLCAQIVPVQVIVVPMYQMMVEWGWVDTYRGLILPVAISPFIIFFLKQSFMQIPRALDEAAMIDGCSRIGVLFRVILPNAVPALGTSVVLKFMWVWGDYMWPSLVSKSTEMRTLPVAIATFQRAGGTYPWDLIMPAAVLSSVPIVLLFLFLQKYFIAGLTEGAVKG</sequence>